<feature type="transmembrane region" description="Helical" evidence="4">
    <location>
        <begin position="427"/>
        <end position="449"/>
    </location>
</feature>
<keyword evidence="3" id="KW-0833">Ubl conjugation pathway</keyword>
<keyword evidence="4" id="KW-0812">Transmembrane</keyword>
<feature type="transmembrane region" description="Helical" evidence="4">
    <location>
        <begin position="509"/>
        <end position="533"/>
    </location>
</feature>
<dbReference type="SUPFAM" id="SSF51126">
    <property type="entry name" value="Pectin lyase-like"/>
    <property type="match status" value="1"/>
</dbReference>
<dbReference type="InterPro" id="IPR051550">
    <property type="entry name" value="SCF-Subunits/Alg-Epimerases"/>
</dbReference>
<dbReference type="AlphaFoldDB" id="A0A0F9ESW6"/>
<name>A0A0F9ESW6_9ZZZZ</name>
<dbReference type="Pfam" id="PF13229">
    <property type="entry name" value="Beta_helix"/>
    <property type="match status" value="1"/>
</dbReference>
<dbReference type="InterPro" id="IPR006633">
    <property type="entry name" value="Carb-bd_sugar_hydrolysis-dom"/>
</dbReference>
<comment type="caution">
    <text evidence="6">The sequence shown here is derived from an EMBL/GenBank/DDBJ whole genome shotgun (WGS) entry which is preliminary data.</text>
</comment>
<dbReference type="PANTHER" id="PTHR22990">
    <property type="entry name" value="F-BOX ONLY PROTEIN"/>
    <property type="match status" value="1"/>
</dbReference>
<organism evidence="6">
    <name type="scientific">marine sediment metagenome</name>
    <dbReference type="NCBI Taxonomy" id="412755"/>
    <lineage>
        <taxon>unclassified sequences</taxon>
        <taxon>metagenomes</taxon>
        <taxon>ecological metagenomes</taxon>
    </lineage>
</organism>
<dbReference type="NCBIfam" id="TIGR03804">
    <property type="entry name" value="para_beta_helix"/>
    <property type="match status" value="5"/>
</dbReference>
<dbReference type="InterPro" id="IPR006626">
    <property type="entry name" value="PbH1"/>
</dbReference>
<evidence type="ECO:0000256" key="3">
    <source>
        <dbReference type="ARBA" id="ARBA00022786"/>
    </source>
</evidence>
<keyword evidence="4" id="KW-1133">Transmembrane helix</keyword>
<accession>A0A0F9ESW6</accession>
<feature type="non-terminal residue" evidence="6">
    <location>
        <position position="534"/>
    </location>
</feature>
<comment type="pathway">
    <text evidence="1">Protein modification; protein ubiquitination.</text>
</comment>
<protein>
    <recommendedName>
        <fullName evidence="5">Carbohydrate-binding/sugar hydrolysis domain-containing protein</fullName>
    </recommendedName>
</protein>
<feature type="transmembrane region" description="Helical" evidence="4">
    <location>
        <begin position="12"/>
        <end position="33"/>
    </location>
</feature>
<dbReference type="InterPro" id="IPR007742">
    <property type="entry name" value="NosD_dom"/>
</dbReference>
<dbReference type="Gene3D" id="2.160.20.10">
    <property type="entry name" value="Single-stranded right-handed beta-helix, Pectin lyase-like"/>
    <property type="match status" value="2"/>
</dbReference>
<dbReference type="PANTHER" id="PTHR22990:SF15">
    <property type="entry name" value="F-BOX ONLY PROTEIN 10"/>
    <property type="match status" value="1"/>
</dbReference>
<dbReference type="EMBL" id="LAZR01035659">
    <property type="protein sequence ID" value="KKL26923.1"/>
    <property type="molecule type" value="Genomic_DNA"/>
</dbReference>
<evidence type="ECO:0000256" key="1">
    <source>
        <dbReference type="ARBA" id="ARBA00004906"/>
    </source>
</evidence>
<evidence type="ECO:0000313" key="6">
    <source>
        <dbReference type="EMBL" id="KKL26923.1"/>
    </source>
</evidence>
<dbReference type="InterPro" id="IPR022441">
    <property type="entry name" value="Para_beta_helix_rpt-2"/>
</dbReference>
<dbReference type="InterPro" id="IPR011050">
    <property type="entry name" value="Pectin_lyase_fold/virulence"/>
</dbReference>
<dbReference type="SMART" id="SM00710">
    <property type="entry name" value="PbH1"/>
    <property type="match status" value="10"/>
</dbReference>
<dbReference type="InterPro" id="IPR012334">
    <property type="entry name" value="Pectin_lyas_fold"/>
</dbReference>
<reference evidence="6" key="1">
    <citation type="journal article" date="2015" name="Nature">
        <title>Complex archaea that bridge the gap between prokaryotes and eukaryotes.</title>
        <authorList>
            <person name="Spang A."/>
            <person name="Saw J.H."/>
            <person name="Jorgensen S.L."/>
            <person name="Zaremba-Niedzwiedzka K."/>
            <person name="Martijn J."/>
            <person name="Lind A.E."/>
            <person name="van Eijk R."/>
            <person name="Schleper C."/>
            <person name="Guy L."/>
            <person name="Ettema T.J."/>
        </authorList>
    </citation>
    <scope>NUCLEOTIDE SEQUENCE</scope>
</reference>
<evidence type="ECO:0000256" key="2">
    <source>
        <dbReference type="ARBA" id="ARBA00022737"/>
    </source>
</evidence>
<keyword evidence="2" id="KW-0677">Repeat</keyword>
<dbReference type="InterPro" id="IPR039448">
    <property type="entry name" value="Beta_helix"/>
</dbReference>
<feature type="transmembrane region" description="Helical" evidence="4">
    <location>
        <begin position="470"/>
        <end position="489"/>
    </location>
</feature>
<feature type="domain" description="Carbohydrate-binding/sugar hydrolysis" evidence="5">
    <location>
        <begin position="59"/>
        <end position="182"/>
    </location>
</feature>
<evidence type="ECO:0000259" key="5">
    <source>
        <dbReference type="SMART" id="SM00722"/>
    </source>
</evidence>
<keyword evidence="4" id="KW-0472">Membrane</keyword>
<evidence type="ECO:0000256" key="4">
    <source>
        <dbReference type="SAM" id="Phobius"/>
    </source>
</evidence>
<feature type="domain" description="Carbohydrate-binding/sugar hydrolysis" evidence="5">
    <location>
        <begin position="236"/>
        <end position="398"/>
    </location>
</feature>
<gene>
    <name evidence="6" type="ORF">LCGC14_2390390</name>
</gene>
<dbReference type="Pfam" id="PF05048">
    <property type="entry name" value="NosD"/>
    <property type="match status" value="1"/>
</dbReference>
<proteinExistence type="predicted"/>
<dbReference type="SMART" id="SM00722">
    <property type="entry name" value="CASH"/>
    <property type="match status" value="2"/>
</dbReference>
<sequence length="534" mass="60628">MGGKKFMTKKKKMVATFNILIWVIFVSVIFFSINLSYSNGINPLDNEKYFKLNKADHWILTGSPIYIDDNDPLNNWAITAATNDWVNGSGTWNDPYIIENVTIDWQGNDGIEIKNSDVYFILKNNTFYNGYEGIYLYNTNNGRIIENDLSNNRNGIRLYASKNITIQGNKINNSDNYGIALYSQWKNSESVSILDNNITNSGSDGINIDPQDAISNYNKIINNSIEFNERHGINIKNNGNYDSNYNIIVGNNIVNNTNFGIYISRGEYQTIEKNVIINNDDGINLFDSSSNTIQLNNISRNTVGLMISGSSNSRYNIITNNLIHNNSLYGLYLDSFGNNNDIYLNNFSRNGINAYDAGSENKWDYGKVGNYWEDYSGIDADNNSIGDTPYDIPGSAQSKDYYPVLGSFESVVFYFPSNDIPPITIEIVIVSIIIAFGIVGFLGLIYGNYKYHWFWNRILKKTTLYSLPTFVFFVAWCVDVGIGIGYITLYRGLNLIDWGFNWVHLTDYYLIYTNTLSSLLFGCYAYSIIAYYLG</sequence>